<name>A0A9N9KAC6_9GLOM</name>
<evidence type="ECO:0000313" key="1">
    <source>
        <dbReference type="EMBL" id="CAG8819950.1"/>
    </source>
</evidence>
<reference evidence="1" key="1">
    <citation type="submission" date="2021-06" db="EMBL/GenBank/DDBJ databases">
        <authorList>
            <person name="Kallberg Y."/>
            <person name="Tangrot J."/>
            <person name="Rosling A."/>
        </authorList>
    </citation>
    <scope>NUCLEOTIDE SEQUENCE</scope>
    <source>
        <strain evidence="1">MA453B</strain>
    </source>
</reference>
<feature type="non-terminal residue" evidence="1">
    <location>
        <position position="137"/>
    </location>
</feature>
<dbReference type="Proteomes" id="UP000789405">
    <property type="component" value="Unassembled WGS sequence"/>
</dbReference>
<organism evidence="1 2">
    <name type="scientific">Dentiscutata erythropus</name>
    <dbReference type="NCBI Taxonomy" id="1348616"/>
    <lineage>
        <taxon>Eukaryota</taxon>
        <taxon>Fungi</taxon>
        <taxon>Fungi incertae sedis</taxon>
        <taxon>Mucoromycota</taxon>
        <taxon>Glomeromycotina</taxon>
        <taxon>Glomeromycetes</taxon>
        <taxon>Diversisporales</taxon>
        <taxon>Gigasporaceae</taxon>
        <taxon>Dentiscutata</taxon>
    </lineage>
</organism>
<keyword evidence="2" id="KW-1185">Reference proteome</keyword>
<dbReference type="AlphaFoldDB" id="A0A9N9KAC6"/>
<proteinExistence type="predicted"/>
<dbReference type="EMBL" id="CAJVPY010058637">
    <property type="protein sequence ID" value="CAG8819950.1"/>
    <property type="molecule type" value="Genomic_DNA"/>
</dbReference>
<gene>
    <name evidence="1" type="ORF">DERYTH_LOCUS26865</name>
</gene>
<evidence type="ECO:0000313" key="2">
    <source>
        <dbReference type="Proteomes" id="UP000789405"/>
    </source>
</evidence>
<accession>A0A9N9KAC6</accession>
<comment type="caution">
    <text evidence="1">The sequence shown here is derived from an EMBL/GenBank/DDBJ whole genome shotgun (WGS) entry which is preliminary data.</text>
</comment>
<sequence>KIFWREHQHLRLPIQRSNGTMQIVGHQISREELGRRISLFPTSNKQYMVFIDSTSSSCKTRLVRCRVKRIGYALLDRFGAEIGCHIQRTIPELHHVDNYNWYFVKMSTTEEFDYDKIIQNSCLISPISTKPLSGGQI</sequence>
<protein>
    <submittedName>
        <fullName evidence="1">24474_t:CDS:1</fullName>
    </submittedName>
</protein>